<evidence type="ECO:0000256" key="4">
    <source>
        <dbReference type="ARBA" id="ARBA00022989"/>
    </source>
</evidence>
<dbReference type="InterPro" id="IPR045584">
    <property type="entry name" value="Pilin-like"/>
</dbReference>
<dbReference type="NCBIfam" id="TIGR02532">
    <property type="entry name" value="IV_pilin_GFxxxE"/>
    <property type="match status" value="1"/>
</dbReference>
<dbReference type="GO" id="GO:0016020">
    <property type="term" value="C:membrane"/>
    <property type="evidence" value="ECO:0007669"/>
    <property type="project" value="UniProtKB-SubCell"/>
</dbReference>
<evidence type="ECO:0000313" key="7">
    <source>
        <dbReference type="Proteomes" id="UP001238163"/>
    </source>
</evidence>
<gene>
    <name evidence="6" type="ORF">J3R75_001137</name>
</gene>
<keyword evidence="5" id="KW-0472">Membrane</keyword>
<dbReference type="InterPro" id="IPR012902">
    <property type="entry name" value="N_methyl_site"/>
</dbReference>
<dbReference type="SUPFAM" id="SSF54523">
    <property type="entry name" value="Pili subunits"/>
    <property type="match status" value="1"/>
</dbReference>
<evidence type="ECO:0000256" key="5">
    <source>
        <dbReference type="ARBA" id="ARBA00023136"/>
    </source>
</evidence>
<protein>
    <submittedName>
        <fullName evidence="6">Prepilin-type N-terminal cleavage/methylation domain-containing protein/prepilin-type processing-associated H-X9-DG protein</fullName>
    </submittedName>
</protein>
<evidence type="ECO:0000256" key="2">
    <source>
        <dbReference type="ARBA" id="ARBA00022481"/>
    </source>
</evidence>
<dbReference type="RefSeq" id="WP_307260371.1">
    <property type="nucleotide sequence ID" value="NZ_JAUSVL010000001.1"/>
</dbReference>
<dbReference type="AlphaFoldDB" id="A0AAE4AN40"/>
<keyword evidence="4" id="KW-1133">Transmembrane helix</keyword>
<evidence type="ECO:0000313" key="6">
    <source>
        <dbReference type="EMBL" id="MDQ0289030.1"/>
    </source>
</evidence>
<keyword evidence="7" id="KW-1185">Reference proteome</keyword>
<sequence>MKLLRFTLIELLVVIAIIAILAAMLLPALAKAREKARAVNCVNNLKQCMQSIMLYTDDFGGALIYNTNWSSNWVTSLTGGYNTGSKYLSDTTPDETVCPGRKPFVYKGSYNIYGNRRDFNPTGYFTTPPSAYNSAQRDGFLFTGKIQGPSSYVWIGDSHGLEGSASQLTEANGYQWGPVFPLESGRSRYFWVGAHGSSGNFAFIDGHVAAIGSPGQFADLFNQEYVTNGEAKKTVYTFNSYLTVVPYK</sequence>
<name>A0AAE4AN40_9BACT</name>
<dbReference type="EMBL" id="JAUSVL010000001">
    <property type="protein sequence ID" value="MDQ0289030.1"/>
    <property type="molecule type" value="Genomic_DNA"/>
</dbReference>
<dbReference type="Gene3D" id="3.30.700.10">
    <property type="entry name" value="Glycoprotein, Type 4 Pilin"/>
    <property type="match status" value="1"/>
</dbReference>
<proteinExistence type="predicted"/>
<dbReference type="PANTHER" id="PTHR30093:SF44">
    <property type="entry name" value="TYPE II SECRETION SYSTEM CORE PROTEIN G"/>
    <property type="match status" value="1"/>
</dbReference>
<evidence type="ECO:0000256" key="3">
    <source>
        <dbReference type="ARBA" id="ARBA00022692"/>
    </source>
</evidence>
<comment type="subcellular location">
    <subcellularLocation>
        <location evidence="1">Membrane</location>
        <topology evidence="1">Single-pass membrane protein</topology>
    </subcellularLocation>
</comment>
<dbReference type="Proteomes" id="UP001238163">
    <property type="component" value="Unassembled WGS sequence"/>
</dbReference>
<keyword evidence="3" id="KW-0812">Transmembrane</keyword>
<reference evidence="6" key="1">
    <citation type="submission" date="2023-07" db="EMBL/GenBank/DDBJ databases">
        <title>Genomic Encyclopedia of Type Strains, Phase IV (KMG-IV): sequencing the most valuable type-strain genomes for metagenomic binning, comparative biology and taxonomic classification.</title>
        <authorList>
            <person name="Goeker M."/>
        </authorList>
    </citation>
    <scope>NUCLEOTIDE SEQUENCE</scope>
    <source>
        <strain evidence="6">DSM 24202</strain>
    </source>
</reference>
<dbReference type="PANTHER" id="PTHR30093">
    <property type="entry name" value="GENERAL SECRETION PATHWAY PROTEIN G"/>
    <property type="match status" value="1"/>
</dbReference>
<accession>A0AAE4AN40</accession>
<comment type="caution">
    <text evidence="6">The sequence shown here is derived from an EMBL/GenBank/DDBJ whole genome shotgun (WGS) entry which is preliminary data.</text>
</comment>
<keyword evidence="2" id="KW-0488">Methylation</keyword>
<organism evidence="6 7">
    <name type="scientific">Oligosphaera ethanolica</name>
    <dbReference type="NCBI Taxonomy" id="760260"/>
    <lineage>
        <taxon>Bacteria</taxon>
        <taxon>Pseudomonadati</taxon>
        <taxon>Lentisphaerota</taxon>
        <taxon>Oligosphaeria</taxon>
        <taxon>Oligosphaerales</taxon>
        <taxon>Oligosphaeraceae</taxon>
        <taxon>Oligosphaera</taxon>
    </lineage>
</organism>
<evidence type="ECO:0000256" key="1">
    <source>
        <dbReference type="ARBA" id="ARBA00004167"/>
    </source>
</evidence>